<dbReference type="CDD" id="cd06577">
    <property type="entry name" value="PASTA_pknB"/>
    <property type="match status" value="1"/>
</dbReference>
<dbReference type="RefSeq" id="WP_135087036.1">
    <property type="nucleotide sequence ID" value="NZ_SPDV01000020.1"/>
</dbReference>
<dbReference type="EMBL" id="SPDV01000020">
    <property type="protein sequence ID" value="TFI58104.1"/>
    <property type="molecule type" value="Genomic_DNA"/>
</dbReference>
<evidence type="ECO:0008006" key="4">
    <source>
        <dbReference type="Google" id="ProtNLM"/>
    </source>
</evidence>
<name>A0A4Y8ZQ63_9SPHN</name>
<comment type="caution">
    <text evidence="2">The sequence shown here is derived from an EMBL/GenBank/DDBJ whole genome shotgun (WGS) entry which is preliminary data.</text>
</comment>
<evidence type="ECO:0000256" key="1">
    <source>
        <dbReference type="SAM" id="Coils"/>
    </source>
</evidence>
<accession>A0A4Y8ZQ63</accession>
<reference evidence="2 3" key="1">
    <citation type="submission" date="2019-03" db="EMBL/GenBank/DDBJ databases">
        <title>Genome sequence of Sphingomonas sp. 17J27-24.</title>
        <authorList>
            <person name="Kim M."/>
            <person name="Maeng S."/>
            <person name="Sathiyaraj S."/>
        </authorList>
    </citation>
    <scope>NUCLEOTIDE SEQUENCE [LARGE SCALE GENOMIC DNA]</scope>
    <source>
        <strain evidence="2 3">17J27-24</strain>
    </source>
</reference>
<organism evidence="2 3">
    <name type="scientific">Sphingomonas parva</name>
    <dbReference type="NCBI Taxonomy" id="2555898"/>
    <lineage>
        <taxon>Bacteria</taxon>
        <taxon>Pseudomonadati</taxon>
        <taxon>Pseudomonadota</taxon>
        <taxon>Alphaproteobacteria</taxon>
        <taxon>Sphingomonadales</taxon>
        <taxon>Sphingomonadaceae</taxon>
        <taxon>Sphingomonas</taxon>
    </lineage>
</organism>
<evidence type="ECO:0000313" key="2">
    <source>
        <dbReference type="EMBL" id="TFI58104.1"/>
    </source>
</evidence>
<dbReference type="Gene3D" id="1.10.287.1490">
    <property type="match status" value="1"/>
</dbReference>
<keyword evidence="3" id="KW-1185">Reference proteome</keyword>
<protein>
    <recommendedName>
        <fullName evidence="4">PASTA domain-containing protein</fullName>
    </recommendedName>
</protein>
<dbReference type="SUPFAM" id="SSF57997">
    <property type="entry name" value="Tropomyosin"/>
    <property type="match status" value="1"/>
</dbReference>
<sequence length="555" mass="58084">MTQISWALRLLAADGSPAAGISIQLQVFDLAGGWRRLADAATASDGTIRGKADDGTAKPVTAPMLRLVETARPAAILGGVPTLAAAGTPPSLSADFGDIVHVPAPARAEPRTAPKRATLGKLAVEEVGTIAGVAAPVAAALPSATAFRDVEARLSQRELDLNRVTGERDSLADRVAAFEPRLAESEKKLAERELDLKKVTGERDALAGQLATSQPRLAESEKRLTESEKKLAERELDLKRVAGERDALAGRLAASEPRLAESDKRLAERELDLKRVTSERDSLAGRLAASEPRLAESEKRLAARELDLKRVTSERDALAGRLAASEPRLTETEKRLAARELDLDRLTSERDALNGRLEASETKVADSEKRIAALQQQLADAVAKPTGARETLGTTFGTIGTTTSAPVSLGDFATKVGGEIGSAQTALRATGFSLGSVQITARTVVEGGSSLVFPDTETLKTVVAGSLSDIKLSFEPTQTAEASEGSVQVPDIRDLTESAARRVLASVGLVLEVSHGPLGMRANCAPGQAMLQAPGPGTTAARGATVLAVFARGPA</sequence>
<gene>
    <name evidence="2" type="ORF">E2493_11930</name>
</gene>
<evidence type="ECO:0000313" key="3">
    <source>
        <dbReference type="Proteomes" id="UP000298213"/>
    </source>
</evidence>
<dbReference type="Gene3D" id="3.30.10.20">
    <property type="match status" value="1"/>
</dbReference>
<dbReference type="OrthoDB" id="7182945at2"/>
<dbReference type="InterPro" id="IPR005543">
    <property type="entry name" value="PASTA_dom"/>
</dbReference>
<proteinExistence type="predicted"/>
<dbReference type="AlphaFoldDB" id="A0A4Y8ZQ63"/>
<feature type="coiled-coil region" evidence="1">
    <location>
        <begin position="182"/>
        <end position="237"/>
    </location>
</feature>
<dbReference type="Proteomes" id="UP000298213">
    <property type="component" value="Unassembled WGS sequence"/>
</dbReference>
<feature type="coiled-coil region" evidence="1">
    <location>
        <begin position="294"/>
        <end position="384"/>
    </location>
</feature>
<keyword evidence="1" id="KW-0175">Coiled coil</keyword>